<gene>
    <name evidence="2" type="ORF">UX86_C0009G0019</name>
</gene>
<name>A0A0G1S4G1_9BACT</name>
<evidence type="ECO:0000256" key="1">
    <source>
        <dbReference type="SAM" id="MobiDB-lite"/>
    </source>
</evidence>
<accession>A0A0G1S4G1</accession>
<evidence type="ECO:0000313" key="2">
    <source>
        <dbReference type="EMBL" id="KKU64389.1"/>
    </source>
</evidence>
<proteinExistence type="predicted"/>
<feature type="region of interest" description="Disordered" evidence="1">
    <location>
        <begin position="51"/>
        <end position="74"/>
    </location>
</feature>
<dbReference type="AlphaFoldDB" id="A0A0G1S4G1"/>
<evidence type="ECO:0000313" key="3">
    <source>
        <dbReference type="Proteomes" id="UP000034502"/>
    </source>
</evidence>
<dbReference type="EMBL" id="LCNU01000009">
    <property type="protein sequence ID" value="KKU64389.1"/>
    <property type="molecule type" value="Genomic_DNA"/>
</dbReference>
<organism evidence="2 3">
    <name type="scientific">Candidatus Amesbacteria bacterium GW2011_GWC1_47_15</name>
    <dbReference type="NCBI Taxonomy" id="1618364"/>
    <lineage>
        <taxon>Bacteria</taxon>
        <taxon>Candidatus Amesiibacteriota</taxon>
    </lineage>
</organism>
<comment type="caution">
    <text evidence="2">The sequence shown here is derived from an EMBL/GenBank/DDBJ whole genome shotgun (WGS) entry which is preliminary data.</text>
</comment>
<feature type="compositionally biased region" description="Polar residues" evidence="1">
    <location>
        <begin position="65"/>
        <end position="74"/>
    </location>
</feature>
<protein>
    <submittedName>
        <fullName evidence="2">Uncharacterized protein</fullName>
    </submittedName>
</protein>
<reference evidence="2 3" key="1">
    <citation type="journal article" date="2015" name="Nature">
        <title>rRNA introns, odd ribosomes, and small enigmatic genomes across a large radiation of phyla.</title>
        <authorList>
            <person name="Brown C.T."/>
            <person name="Hug L.A."/>
            <person name="Thomas B.C."/>
            <person name="Sharon I."/>
            <person name="Castelle C.J."/>
            <person name="Singh A."/>
            <person name="Wilkins M.J."/>
            <person name="Williams K.H."/>
            <person name="Banfield J.F."/>
        </authorList>
    </citation>
    <scope>NUCLEOTIDE SEQUENCE [LARGE SCALE GENOMIC DNA]</scope>
</reference>
<dbReference type="Proteomes" id="UP000034502">
    <property type="component" value="Unassembled WGS sequence"/>
</dbReference>
<sequence>MKKSCQSIVEAVTAGREEKRKMTPAQARAGSQMKRLFFIDMTDIQYTTGFNPFGPVKNGEAPNTRPGTGLSSRY</sequence>